<protein>
    <submittedName>
        <fullName evidence="1">Unannotated protein</fullName>
    </submittedName>
</protein>
<dbReference type="SUPFAM" id="SSF50494">
    <property type="entry name" value="Trypsin-like serine proteases"/>
    <property type="match status" value="1"/>
</dbReference>
<dbReference type="AlphaFoldDB" id="A0A6J6QE32"/>
<dbReference type="EMBL" id="CAEZXR010000148">
    <property type="protein sequence ID" value="CAB4709036.1"/>
    <property type="molecule type" value="Genomic_DNA"/>
</dbReference>
<gene>
    <name evidence="1" type="ORF">UFOPK2579_01341</name>
</gene>
<evidence type="ECO:0000313" key="1">
    <source>
        <dbReference type="EMBL" id="CAB4709036.1"/>
    </source>
</evidence>
<dbReference type="Gene3D" id="2.40.10.10">
    <property type="entry name" value="Trypsin-like serine proteases"/>
    <property type="match status" value="1"/>
</dbReference>
<dbReference type="InterPro" id="IPR043504">
    <property type="entry name" value="Peptidase_S1_PA_chymotrypsin"/>
</dbReference>
<organism evidence="1">
    <name type="scientific">freshwater metagenome</name>
    <dbReference type="NCBI Taxonomy" id="449393"/>
    <lineage>
        <taxon>unclassified sequences</taxon>
        <taxon>metagenomes</taxon>
        <taxon>ecological metagenomes</taxon>
    </lineage>
</organism>
<proteinExistence type="predicted"/>
<name>A0A6J6QE32_9ZZZZ</name>
<accession>A0A6J6QE32</accession>
<reference evidence="1" key="1">
    <citation type="submission" date="2020-05" db="EMBL/GenBank/DDBJ databases">
        <authorList>
            <person name="Chiriac C."/>
            <person name="Salcher M."/>
            <person name="Ghai R."/>
            <person name="Kavagutti S V."/>
        </authorList>
    </citation>
    <scope>NUCLEOTIDE SEQUENCE</scope>
</reference>
<sequence>MRTISSTTPRTSAVLAGSALATALLASATIAGSASAAAVPDQTARAAAWAPAASATITPGVMMYTAGAQCTANFVYTDSSGAVYVGYAAHCAGDGGAATDTDGCESASLPLGTKVTFREGGNLLSEGTELGSGTLAYSSWLTESQIGTTDPNTCAYNDLALVKVDAGDVDKVNPSVPFWGGPTGIDTDGTAAGDRVYSYGNSSLRAGLSPLSPKIGISLGDAAADGGWSHPLYTVTPGVPGDSGSAFLSADGTAVGTLSTLGLAPLPLSNNIGDLAKELAFAQRHSGIAGLELALGTEPFSPIL</sequence>
<dbReference type="InterPro" id="IPR009003">
    <property type="entry name" value="Peptidase_S1_PA"/>
</dbReference>